<sequence>MDGERVSALAVKYAGIAHERFQEREIAGKLLDGGDISTAVIRFADVGQNKVVTVCEVKMSLRHFAVTQELRTLVNSRICPPRIKVVTERGVAKSDVNSLATSLQRRRSR</sequence>
<evidence type="ECO:0000313" key="2">
    <source>
        <dbReference type="Proteomes" id="UP000188543"/>
    </source>
</evidence>
<proteinExistence type="predicted"/>
<comment type="caution">
    <text evidence="1">The sequence shown here is derived from an EMBL/GenBank/DDBJ whole genome shotgun (WGS) entry which is preliminary data.</text>
</comment>
<reference evidence="1 2" key="1">
    <citation type="submission" date="2016-08" db="EMBL/GenBank/DDBJ databases">
        <authorList>
            <person name="Seilhamer J.J."/>
        </authorList>
    </citation>
    <scope>NUCLEOTIDE SEQUENCE [LARGE SCALE GENOMIC DNA]</scope>
    <source>
        <strain evidence="1 2">VC14762</strain>
    </source>
</reference>
<gene>
    <name evidence="1" type="ORF">A8E72_33455</name>
</gene>
<name>A0A1V2VUA4_9BURK</name>
<organism evidence="1 2">
    <name type="scientific">Burkholderia cenocepacia</name>
    <dbReference type="NCBI Taxonomy" id="95486"/>
    <lineage>
        <taxon>Bacteria</taxon>
        <taxon>Pseudomonadati</taxon>
        <taxon>Pseudomonadota</taxon>
        <taxon>Betaproteobacteria</taxon>
        <taxon>Burkholderiales</taxon>
        <taxon>Burkholderiaceae</taxon>
        <taxon>Burkholderia</taxon>
        <taxon>Burkholderia cepacia complex</taxon>
    </lineage>
</organism>
<dbReference type="Proteomes" id="UP000188543">
    <property type="component" value="Unassembled WGS sequence"/>
</dbReference>
<dbReference type="EMBL" id="MUTJ01000099">
    <property type="protein sequence ID" value="ONU76551.1"/>
    <property type="molecule type" value="Genomic_DNA"/>
</dbReference>
<protein>
    <submittedName>
        <fullName evidence="1">Uncharacterized protein</fullName>
    </submittedName>
</protein>
<evidence type="ECO:0000313" key="1">
    <source>
        <dbReference type="EMBL" id="ONU76551.1"/>
    </source>
</evidence>
<accession>A0A1V2VUA4</accession>
<dbReference type="AlphaFoldDB" id="A0A1V2VUA4"/>